<evidence type="ECO:0008006" key="16">
    <source>
        <dbReference type="Google" id="ProtNLM"/>
    </source>
</evidence>
<evidence type="ECO:0000256" key="10">
    <source>
        <dbReference type="ARBA" id="ARBA00023136"/>
    </source>
</evidence>
<keyword evidence="10" id="KW-0472">Membrane</keyword>
<evidence type="ECO:0000256" key="5">
    <source>
        <dbReference type="ARBA" id="ARBA00022679"/>
    </source>
</evidence>
<evidence type="ECO:0000259" key="11">
    <source>
        <dbReference type="Pfam" id="PF00349"/>
    </source>
</evidence>
<evidence type="ECO:0000256" key="3">
    <source>
        <dbReference type="ARBA" id="ARBA00009225"/>
    </source>
</evidence>
<keyword evidence="6" id="KW-0547">Nucleotide-binding</keyword>
<dbReference type="SUPFAM" id="SSF48371">
    <property type="entry name" value="ARM repeat"/>
    <property type="match status" value="1"/>
</dbReference>
<dbReference type="Pfam" id="PF01602">
    <property type="entry name" value="Adaptin_N"/>
    <property type="match status" value="1"/>
</dbReference>
<dbReference type="GO" id="GO:0016192">
    <property type="term" value="P:vesicle-mediated transport"/>
    <property type="evidence" value="ECO:0007669"/>
    <property type="project" value="InterPro"/>
</dbReference>
<keyword evidence="7" id="KW-0418">Kinase</keyword>
<dbReference type="PROSITE" id="PS51748">
    <property type="entry name" value="HEXOKINASE_2"/>
    <property type="match status" value="1"/>
</dbReference>
<dbReference type="InterPro" id="IPR026739">
    <property type="entry name" value="AP_beta"/>
</dbReference>
<dbReference type="InterPro" id="IPR016024">
    <property type="entry name" value="ARM-type_fold"/>
</dbReference>
<dbReference type="AlphaFoldDB" id="A0A8H7SIU0"/>
<keyword evidence="9" id="KW-0653">Protein transport</keyword>
<evidence type="ECO:0000259" key="13">
    <source>
        <dbReference type="Pfam" id="PF03727"/>
    </source>
</evidence>
<dbReference type="Pfam" id="PF00349">
    <property type="entry name" value="Hexokinase_1"/>
    <property type="match status" value="1"/>
</dbReference>
<dbReference type="GO" id="GO:0006886">
    <property type="term" value="P:intracellular protein transport"/>
    <property type="evidence" value="ECO:0007669"/>
    <property type="project" value="InterPro"/>
</dbReference>
<dbReference type="InterPro" id="IPR043129">
    <property type="entry name" value="ATPase_NBD"/>
</dbReference>
<evidence type="ECO:0000256" key="2">
    <source>
        <dbReference type="ARBA" id="ARBA00006613"/>
    </source>
</evidence>
<gene>
    <name evidence="14" type="ORF">INT48_008679</name>
</gene>
<comment type="similarity">
    <text evidence="3">Belongs to the hexokinase family.</text>
</comment>
<evidence type="ECO:0000256" key="6">
    <source>
        <dbReference type="ARBA" id="ARBA00022741"/>
    </source>
</evidence>
<dbReference type="UniPathway" id="UPA00109">
    <property type="reaction ID" value="UER00180"/>
</dbReference>
<accession>A0A8H7SIU0</accession>
<dbReference type="Gene3D" id="3.30.420.40">
    <property type="match status" value="1"/>
</dbReference>
<name>A0A8H7SIU0_9FUNG</name>
<evidence type="ECO:0000259" key="12">
    <source>
        <dbReference type="Pfam" id="PF01602"/>
    </source>
</evidence>
<evidence type="ECO:0000256" key="8">
    <source>
        <dbReference type="ARBA" id="ARBA00022840"/>
    </source>
</evidence>
<evidence type="ECO:0000256" key="7">
    <source>
        <dbReference type="ARBA" id="ARBA00022777"/>
    </source>
</evidence>
<keyword evidence="4" id="KW-0813">Transport</keyword>
<dbReference type="PANTHER" id="PTHR11134">
    <property type="entry name" value="ADAPTOR COMPLEX SUBUNIT BETA FAMILY MEMBER"/>
    <property type="match status" value="1"/>
</dbReference>
<dbReference type="GO" id="GO:0005524">
    <property type="term" value="F:ATP binding"/>
    <property type="evidence" value="ECO:0007669"/>
    <property type="project" value="UniProtKB-KW"/>
</dbReference>
<protein>
    <recommendedName>
        <fullName evidence="16">AP complex subunit beta</fullName>
    </recommendedName>
</protein>
<dbReference type="EMBL" id="JAEPRE010000324">
    <property type="protein sequence ID" value="KAG2229006.1"/>
    <property type="molecule type" value="Genomic_DNA"/>
</dbReference>
<reference evidence="14" key="1">
    <citation type="submission" date="2021-01" db="EMBL/GenBank/DDBJ databases">
        <title>Metabolic potential, ecology and presence of endohyphal bacteria is reflected in genomic diversity of Mucoromycotina.</title>
        <authorList>
            <person name="Muszewska A."/>
            <person name="Okrasinska A."/>
            <person name="Steczkiewicz K."/>
            <person name="Drgas O."/>
            <person name="Orlowska M."/>
            <person name="Perlinska-Lenart U."/>
            <person name="Aleksandrzak-Piekarczyk T."/>
            <person name="Szatraj K."/>
            <person name="Zielenkiewicz U."/>
            <person name="Pilsyk S."/>
            <person name="Malc E."/>
            <person name="Mieczkowski P."/>
            <person name="Kruszewska J.S."/>
            <person name="Biernat P."/>
            <person name="Pawlowska J."/>
        </authorList>
    </citation>
    <scope>NUCLEOTIDE SEQUENCE</scope>
    <source>
        <strain evidence="14">WA0000018081</strain>
    </source>
</reference>
<proteinExistence type="inferred from homology"/>
<feature type="domain" description="Hexokinase N-terminal" evidence="11">
    <location>
        <begin position="658"/>
        <end position="857"/>
    </location>
</feature>
<dbReference type="SUPFAM" id="SSF53067">
    <property type="entry name" value="Actin-like ATPase domain"/>
    <property type="match status" value="2"/>
</dbReference>
<dbReference type="Gene3D" id="3.40.367.20">
    <property type="match status" value="1"/>
</dbReference>
<dbReference type="GO" id="GO:0012505">
    <property type="term" value="C:endomembrane system"/>
    <property type="evidence" value="ECO:0007669"/>
    <property type="project" value="UniProtKB-SubCell"/>
</dbReference>
<dbReference type="GO" id="GO:0030117">
    <property type="term" value="C:membrane coat"/>
    <property type="evidence" value="ECO:0007669"/>
    <property type="project" value="InterPro"/>
</dbReference>
<evidence type="ECO:0000256" key="1">
    <source>
        <dbReference type="ARBA" id="ARBA00004308"/>
    </source>
</evidence>
<dbReference type="Proteomes" id="UP000613177">
    <property type="component" value="Unassembled WGS sequence"/>
</dbReference>
<comment type="similarity">
    <text evidence="2">Belongs to the adaptor complexes large subunit family.</text>
</comment>
<dbReference type="InterPro" id="IPR022673">
    <property type="entry name" value="Hexokinase_C"/>
</dbReference>
<dbReference type="Pfam" id="PF03727">
    <property type="entry name" value="Hexokinase_2"/>
    <property type="match status" value="1"/>
</dbReference>
<dbReference type="GO" id="GO:0004396">
    <property type="term" value="F:hexokinase activity"/>
    <property type="evidence" value="ECO:0007669"/>
    <property type="project" value="InterPro"/>
</dbReference>
<dbReference type="InterPro" id="IPR002553">
    <property type="entry name" value="Clathrin/coatomer_adapt-like_N"/>
</dbReference>
<dbReference type="GO" id="GO:0001678">
    <property type="term" value="P:intracellular glucose homeostasis"/>
    <property type="evidence" value="ECO:0007669"/>
    <property type="project" value="InterPro"/>
</dbReference>
<dbReference type="Gene3D" id="1.25.10.10">
    <property type="entry name" value="Leucine-rich Repeat Variant"/>
    <property type="match status" value="1"/>
</dbReference>
<dbReference type="PRINTS" id="PR00475">
    <property type="entry name" value="HEXOKINASE"/>
</dbReference>
<evidence type="ECO:0000256" key="4">
    <source>
        <dbReference type="ARBA" id="ARBA00022448"/>
    </source>
</evidence>
<organism evidence="14 15">
    <name type="scientific">Thamnidium elegans</name>
    <dbReference type="NCBI Taxonomy" id="101142"/>
    <lineage>
        <taxon>Eukaryota</taxon>
        <taxon>Fungi</taxon>
        <taxon>Fungi incertae sedis</taxon>
        <taxon>Mucoromycota</taxon>
        <taxon>Mucoromycotina</taxon>
        <taxon>Mucoromycetes</taxon>
        <taxon>Mucorales</taxon>
        <taxon>Mucorineae</taxon>
        <taxon>Mucoraceae</taxon>
        <taxon>Thamnidium</taxon>
    </lineage>
</organism>
<keyword evidence="15" id="KW-1185">Reference proteome</keyword>
<dbReference type="InterPro" id="IPR001312">
    <property type="entry name" value="Hexokinase"/>
</dbReference>
<dbReference type="GO" id="GO:0005536">
    <property type="term" value="F:D-glucose binding"/>
    <property type="evidence" value="ECO:0007669"/>
    <property type="project" value="InterPro"/>
</dbReference>
<evidence type="ECO:0000256" key="9">
    <source>
        <dbReference type="ARBA" id="ARBA00022927"/>
    </source>
</evidence>
<feature type="domain" description="Hexokinase C-terminal" evidence="13">
    <location>
        <begin position="863"/>
        <end position="1111"/>
    </location>
</feature>
<comment type="caution">
    <text evidence="14">The sequence shown here is derived from an EMBL/GenBank/DDBJ whole genome shotgun (WGS) entry which is preliminary data.</text>
</comment>
<keyword evidence="8" id="KW-0067">ATP-binding</keyword>
<keyword evidence="5" id="KW-0808">Transferase</keyword>
<dbReference type="InterPro" id="IPR022672">
    <property type="entry name" value="Hexokinase_N"/>
</dbReference>
<dbReference type="InterPro" id="IPR011989">
    <property type="entry name" value="ARM-like"/>
</dbReference>
<feature type="domain" description="Clathrin/coatomer adaptor adaptin-like N-terminal" evidence="12">
    <location>
        <begin position="129"/>
        <end position="508"/>
    </location>
</feature>
<comment type="subcellular location">
    <subcellularLocation>
        <location evidence="1">Endomembrane system</location>
    </subcellularLocation>
</comment>
<sequence>MSLSRPKFFTTNKRGENYELKSELNSEYRHHRKDAVKKVIANMTVGKDVSGLFPDVLKNMQTEDLELKKLVYLYLMNYAKTQPELVILAVNTFVKDSDDPNPLIRALAIRTMGCLRVDKIIDYLTEPLPKLYDLNPELAMEQDFVNSVLEMVADVNPMVVANAVIALTDINEATPDKNIFEIDTNTSNKLLHALNECTEWGQIAILTAIGDYKVSGPKEAESICDRVMPRLQHANGAVVLSAIKHIKEESFIKSMCRKMAPPLVTLLSSPPEVQYIALRNISLILQKRPEVLSNEIRVFFCKYNDPPYVKLEKLEIMIKLCNDRNVDQLLSELKEYANEVDVDFVRKSVHAIGRCAIKIDEAAERCINVLLDLINTGVSYVVQEAIVVIKDIFRKYPHKYEGIIPTLCENLEALDEPEAKGSLIWIIGEYAERIDNADDLINIFLENFKEENPQVQLQLLTATVKLFLKKPNENQDLVQRILQTATTECDNADIRDRAYVYWRLLSTDPQAAKAVVLSEKPPIAGENDGVSPALLETLLYDIGTLASVYHKPAETFIAGKKFGADNVNKSMTEHTEDDDINAPPPQIQAAIKNNDIGNLLDLDWDAPTETPTSPIMDQQQNQASLSDLLSIGNSEAQAKVSSSTQQLKNSSLNQQKAIEEIEGLFQISDDKLDILMRGVGKEMRNGLNVPETEEKQNDLKMIPSFVAGYPTGNEKGTYLALEISGVDIYVCQVRLKGEGGKLAINQYQYKIPDHLTAGDNMSTLVDYIADCVADFQHRVGSSQEMVYAMGISLGFAVSQTGLDKGYIVALEHGFEYPNAIGSDIVDLFHKGFQAKGLAVKVVAMANDSVCTLLAHAYQHPSTRIGIVHSAGTNCAYYDKVSNLGNFLSQHKDDIPHHSDMIINTEWCNISSKYLPGNKFDEMVDIESNNKGIHAFEKMTTGMYLGELVRLILVYLADMKVLSFDIDDEECLLRIPYQFDTSYMYVCEADEDLLEGTRVVLEEMCRTGETTPIDREIVKKVCELVGHRAAVLLGASIAGVVEYMVAYGIGLDPEGDGFAISISGEVYKDYSSFHPRVCETLKTLIPDEVAAKLSVGIVKHSRIVGAAIVAMMAEKINHNIDML</sequence>
<evidence type="ECO:0000313" key="15">
    <source>
        <dbReference type="Proteomes" id="UP000613177"/>
    </source>
</evidence>
<dbReference type="GO" id="GO:0006096">
    <property type="term" value="P:glycolytic process"/>
    <property type="evidence" value="ECO:0007669"/>
    <property type="project" value="UniProtKB-UniPathway"/>
</dbReference>
<evidence type="ECO:0000313" key="14">
    <source>
        <dbReference type="EMBL" id="KAG2229006.1"/>
    </source>
</evidence>